<dbReference type="Pfam" id="PF13180">
    <property type="entry name" value="PDZ_2"/>
    <property type="match status" value="1"/>
</dbReference>
<dbReference type="Proteomes" id="UP000518892">
    <property type="component" value="Unassembled WGS sequence"/>
</dbReference>
<sequence>MSRPSRLAVLGSRLALVAGLALPLAGLAAPCPLPGQWLAADGTPVAADALMRNLARQSVVLLGEEHDRPAHHRWQLHTLAGLHALRPDMVIGLEMLPREAQPALDAWVAGELDEAAFLEASDWATAWGLDPALYLPILHFARMHGVPLRALNVAPALRRRLAGDGWASVPAGERFDIPPPAAPSPGYRRSLAEVFDQHAGGDDPAAQERFVAAQLVWDRVMASALAEAAEDGALVVGLMGLRHLSFGHGVPHQLADLGVTDQQSLMPRPQQADCQAPPEGLADGYFTLGDEASFAPPAPPRLGVMIGPRSAGVVIQSVEPDSVAAAAGLREGDVILAAAGRPLDAPAELSARVREQPPGTLLPLVIRRDDDVREVLARFPATAP</sequence>
<evidence type="ECO:0000313" key="3">
    <source>
        <dbReference type="Proteomes" id="UP000518892"/>
    </source>
</evidence>
<protein>
    <submittedName>
        <fullName evidence="2">Putative iron-regulated protein</fullName>
    </submittedName>
</protein>
<reference evidence="2 3" key="1">
    <citation type="submission" date="2020-08" db="EMBL/GenBank/DDBJ databases">
        <title>Genomic Encyclopedia of Type Strains, Phase III (KMG-III): the genomes of soil and plant-associated and newly described type strains.</title>
        <authorList>
            <person name="Whitman W."/>
        </authorList>
    </citation>
    <scope>NUCLEOTIDE SEQUENCE [LARGE SCALE GENOMIC DNA]</scope>
    <source>
        <strain evidence="2 3">CECT 7744</strain>
    </source>
</reference>
<dbReference type="SUPFAM" id="SSF159501">
    <property type="entry name" value="EreA/ChaN-like"/>
    <property type="match status" value="1"/>
</dbReference>
<dbReference type="InterPro" id="IPR007314">
    <property type="entry name" value="Cofac_haem-bd_dom"/>
</dbReference>
<dbReference type="SMART" id="SM00228">
    <property type="entry name" value="PDZ"/>
    <property type="match status" value="1"/>
</dbReference>
<dbReference type="CDD" id="cd14727">
    <property type="entry name" value="ChanN-like"/>
    <property type="match status" value="1"/>
</dbReference>
<feature type="domain" description="PDZ" evidence="1">
    <location>
        <begin position="291"/>
        <end position="370"/>
    </location>
</feature>
<dbReference type="EMBL" id="JACHXR010000015">
    <property type="protein sequence ID" value="MBB3232750.1"/>
    <property type="molecule type" value="Genomic_DNA"/>
</dbReference>
<dbReference type="Gene3D" id="3.40.50.11550">
    <property type="match status" value="1"/>
</dbReference>
<dbReference type="Gene3D" id="2.30.42.10">
    <property type="match status" value="1"/>
</dbReference>
<dbReference type="RefSeq" id="WP_183385181.1">
    <property type="nucleotide sequence ID" value="NZ_JACHXR010000015.1"/>
</dbReference>
<keyword evidence="3" id="KW-1185">Reference proteome</keyword>
<accession>A0A7W5HLD4</accession>
<dbReference type="PROSITE" id="PS50106">
    <property type="entry name" value="PDZ"/>
    <property type="match status" value="1"/>
</dbReference>
<comment type="caution">
    <text evidence="2">The sequence shown here is derived from an EMBL/GenBank/DDBJ whole genome shotgun (WGS) entry which is preliminary data.</text>
</comment>
<name>A0A7W5HLD4_9GAMM</name>
<gene>
    <name evidence="2" type="ORF">FHR97_003628</name>
</gene>
<dbReference type="CDD" id="cd06779">
    <property type="entry name" value="cpPDZ_Deg_HtrA-like"/>
    <property type="match status" value="1"/>
</dbReference>
<proteinExistence type="predicted"/>
<dbReference type="SUPFAM" id="SSF50156">
    <property type="entry name" value="PDZ domain-like"/>
    <property type="match status" value="1"/>
</dbReference>
<dbReference type="InterPro" id="IPR001478">
    <property type="entry name" value="PDZ"/>
</dbReference>
<dbReference type="InterPro" id="IPR036034">
    <property type="entry name" value="PDZ_sf"/>
</dbReference>
<evidence type="ECO:0000313" key="2">
    <source>
        <dbReference type="EMBL" id="MBB3232750.1"/>
    </source>
</evidence>
<organism evidence="2 3">
    <name type="scientific">Halomonas stenophila</name>
    <dbReference type="NCBI Taxonomy" id="795312"/>
    <lineage>
        <taxon>Bacteria</taxon>
        <taxon>Pseudomonadati</taxon>
        <taxon>Pseudomonadota</taxon>
        <taxon>Gammaproteobacteria</taxon>
        <taxon>Oceanospirillales</taxon>
        <taxon>Halomonadaceae</taxon>
        <taxon>Halomonas</taxon>
    </lineage>
</organism>
<evidence type="ECO:0000259" key="1">
    <source>
        <dbReference type="PROSITE" id="PS50106"/>
    </source>
</evidence>
<dbReference type="AlphaFoldDB" id="A0A7W5HLD4"/>
<dbReference type="Pfam" id="PF04187">
    <property type="entry name" value="Cofac_haem_bdg"/>
    <property type="match status" value="1"/>
</dbReference>